<dbReference type="PROSITE" id="PS50994">
    <property type="entry name" value="INTEGRASE"/>
    <property type="match status" value="1"/>
</dbReference>
<dbReference type="Proteomes" id="UP000694864">
    <property type="component" value="Unplaced"/>
</dbReference>
<dbReference type="SUPFAM" id="SSF53098">
    <property type="entry name" value="Ribonuclease H-like"/>
    <property type="match status" value="1"/>
</dbReference>
<proteinExistence type="predicted"/>
<sequence>MFKDAQLFIAKCDSCQKMGNIGRRNEMPQQPILEVKIFDVWGIDFMRPFNPPSNGNMYILVAVDYVSKWIEAIAIPTNNHKVVMKMFKSIIFPRFGIPRVVISDGGTHFINRVFDGLLKKHGVKHKVATAYHPQTSGQVELLYGKNCHLPVEVEYKVMWATKLLNLDIRTAQEKRVMDLHELEEIRLEAYDNLRIYKERTKTFHDKKIRHKDLKAGDKVLLFNSKLRIFPGKLKARWSRPFEIKEVLPYGAVTLLGKSKNEFIVNGQRVKKYMANEST</sequence>
<dbReference type="Pfam" id="PF00665">
    <property type="entry name" value="rve"/>
    <property type="match status" value="1"/>
</dbReference>
<organism evidence="2 3">
    <name type="scientific">Camelina sativa</name>
    <name type="common">False flax</name>
    <name type="synonym">Myagrum sativum</name>
    <dbReference type="NCBI Taxonomy" id="90675"/>
    <lineage>
        <taxon>Eukaryota</taxon>
        <taxon>Viridiplantae</taxon>
        <taxon>Streptophyta</taxon>
        <taxon>Embryophyta</taxon>
        <taxon>Tracheophyta</taxon>
        <taxon>Spermatophyta</taxon>
        <taxon>Magnoliopsida</taxon>
        <taxon>eudicotyledons</taxon>
        <taxon>Gunneridae</taxon>
        <taxon>Pentapetalae</taxon>
        <taxon>rosids</taxon>
        <taxon>malvids</taxon>
        <taxon>Brassicales</taxon>
        <taxon>Brassicaceae</taxon>
        <taxon>Camelineae</taxon>
        <taxon>Camelina</taxon>
    </lineage>
</organism>
<dbReference type="GeneID" id="109131557"/>
<feature type="domain" description="Integrase catalytic" evidence="1">
    <location>
        <begin position="27"/>
        <end position="140"/>
    </location>
</feature>
<accession>A0ABM1RGN7</accession>
<name>A0ABM1RGN7_CAMSA</name>
<evidence type="ECO:0000313" key="2">
    <source>
        <dbReference type="Proteomes" id="UP000694864"/>
    </source>
</evidence>
<dbReference type="PANTHER" id="PTHR47266">
    <property type="entry name" value="ENDONUCLEASE-RELATED"/>
    <property type="match status" value="1"/>
</dbReference>
<protein>
    <submittedName>
        <fullName evidence="3">Uncharacterized protein LOC109131557</fullName>
    </submittedName>
</protein>
<reference evidence="2" key="1">
    <citation type="journal article" date="2014" name="Nat. Commun.">
        <title>The emerging biofuel crop Camelina sativa retains a highly undifferentiated hexaploid genome structure.</title>
        <authorList>
            <person name="Kagale S."/>
            <person name="Koh C."/>
            <person name="Nixon J."/>
            <person name="Bollina V."/>
            <person name="Clarke W.E."/>
            <person name="Tuteja R."/>
            <person name="Spillane C."/>
            <person name="Robinson S.J."/>
            <person name="Links M.G."/>
            <person name="Clarke C."/>
            <person name="Higgins E.E."/>
            <person name="Huebert T."/>
            <person name="Sharpe A.G."/>
            <person name="Parkin I.A."/>
        </authorList>
    </citation>
    <scope>NUCLEOTIDE SEQUENCE [LARGE SCALE GENOMIC DNA]</scope>
    <source>
        <strain evidence="2">cv. DH55</strain>
    </source>
</reference>
<dbReference type="InterPro" id="IPR036397">
    <property type="entry name" value="RNaseH_sf"/>
</dbReference>
<evidence type="ECO:0000259" key="1">
    <source>
        <dbReference type="PROSITE" id="PS50994"/>
    </source>
</evidence>
<dbReference type="InterPro" id="IPR052160">
    <property type="entry name" value="Gypsy_RT_Integrase-like"/>
</dbReference>
<evidence type="ECO:0000313" key="3">
    <source>
        <dbReference type="RefSeq" id="XP_019098175.1"/>
    </source>
</evidence>
<reference evidence="3" key="2">
    <citation type="submission" date="2025-08" db="UniProtKB">
        <authorList>
            <consortium name="RefSeq"/>
        </authorList>
    </citation>
    <scope>IDENTIFICATION</scope>
    <source>
        <tissue evidence="3">Leaf</tissue>
    </source>
</reference>
<dbReference type="InterPro" id="IPR012337">
    <property type="entry name" value="RNaseH-like_sf"/>
</dbReference>
<dbReference type="RefSeq" id="XP_019098175.1">
    <property type="nucleotide sequence ID" value="XM_019242630.1"/>
</dbReference>
<keyword evidence="2" id="KW-1185">Reference proteome</keyword>
<dbReference type="InterPro" id="IPR001584">
    <property type="entry name" value="Integrase_cat-core"/>
</dbReference>
<dbReference type="Gene3D" id="3.30.420.10">
    <property type="entry name" value="Ribonuclease H-like superfamily/Ribonuclease H"/>
    <property type="match status" value="1"/>
</dbReference>
<gene>
    <name evidence="3" type="primary">LOC109131557</name>
</gene>